<organism evidence="2 3">
    <name type="scientific">Diplocarpon coronariae</name>
    <dbReference type="NCBI Taxonomy" id="2795749"/>
    <lineage>
        <taxon>Eukaryota</taxon>
        <taxon>Fungi</taxon>
        <taxon>Dikarya</taxon>
        <taxon>Ascomycota</taxon>
        <taxon>Pezizomycotina</taxon>
        <taxon>Leotiomycetes</taxon>
        <taxon>Helotiales</taxon>
        <taxon>Drepanopezizaceae</taxon>
        <taxon>Diplocarpon</taxon>
    </lineage>
</organism>
<comment type="caution">
    <text evidence="2">The sequence shown here is derived from an EMBL/GenBank/DDBJ whole genome shotgun (WGS) entry which is preliminary data.</text>
</comment>
<evidence type="ECO:0000313" key="2">
    <source>
        <dbReference type="EMBL" id="OWP05003.1"/>
    </source>
</evidence>
<accession>A0A218ZBW7</accession>
<protein>
    <submittedName>
        <fullName evidence="2">Uncharacterized protein</fullName>
    </submittedName>
</protein>
<keyword evidence="3" id="KW-1185">Reference proteome</keyword>
<reference evidence="2 3" key="1">
    <citation type="submission" date="2017-04" db="EMBL/GenBank/DDBJ databases">
        <title>Draft genome sequence of Marssonina coronaria NL1: causal agent of apple blotch.</title>
        <authorList>
            <person name="Cheng Q."/>
        </authorList>
    </citation>
    <scope>NUCLEOTIDE SEQUENCE [LARGE SCALE GENOMIC DNA]</scope>
    <source>
        <strain evidence="2 3">NL1</strain>
    </source>
</reference>
<dbReference type="EMBL" id="MZNU01000083">
    <property type="protein sequence ID" value="OWP05003.1"/>
    <property type="molecule type" value="Genomic_DNA"/>
</dbReference>
<proteinExistence type="predicted"/>
<name>A0A218ZBW7_9HELO</name>
<dbReference type="InParanoid" id="A0A218ZBW7"/>
<evidence type="ECO:0000313" key="3">
    <source>
        <dbReference type="Proteomes" id="UP000242519"/>
    </source>
</evidence>
<evidence type="ECO:0000256" key="1">
    <source>
        <dbReference type="SAM" id="MobiDB-lite"/>
    </source>
</evidence>
<feature type="region of interest" description="Disordered" evidence="1">
    <location>
        <begin position="1"/>
        <end position="56"/>
    </location>
</feature>
<dbReference type="AlphaFoldDB" id="A0A218ZBW7"/>
<sequence length="223" mass="23467">MRGYARRAALEQSPRKRKRALYQHSTKASAGCTPRGTRARTAASLGPPRGGQPASASAGYGFGWLRLRLASASAELGGLGKASLQARTKDMASTCAARAGWERQTRDDEERTMDAGTVGAETEADGLIAHIHDHDGGRCRPAGRPDVWPPPRVLDAGAGLASRLAAWLPGCVREMAGVDPPAEECAPRFGVVSPALAPVSRRRRVSNIGCRVSGVGYPEASSE</sequence>
<dbReference type="Proteomes" id="UP000242519">
    <property type="component" value="Unassembled WGS sequence"/>
</dbReference>
<gene>
    <name evidence="2" type="ORF">B2J93_573</name>
</gene>